<reference evidence="2" key="1">
    <citation type="submission" date="2025-08" db="UniProtKB">
        <authorList>
            <consortium name="RefSeq"/>
        </authorList>
    </citation>
    <scope>IDENTIFICATION</scope>
</reference>
<evidence type="ECO:0000313" key="1">
    <source>
        <dbReference type="Proteomes" id="UP000694863"/>
    </source>
</evidence>
<evidence type="ECO:0000313" key="2">
    <source>
        <dbReference type="RefSeq" id="XP_045139512.1"/>
    </source>
</evidence>
<gene>
    <name evidence="2" type="primary">NXPE4</name>
</gene>
<name>A0AC55CH69_ECHTE</name>
<sequence length="377" mass="43120">MESFNAIRVSNCDSISPVPGVSALWKARSQGYNKVIFTAQFSTGTLRANTDCGLVLNSSVELCQYLDPQDQEAFYCVKPQHIPCAAISYMHSKNMEVSYLSKQESGLFERSNVGVEIMESFNPIRVSNCYKKAAPRREKCKLGMTPSVPSGYVWEDTWNPASCSLTPINMKECLKGKFIYLLGDSTIRQWMEYFKENINTLKSVDLHVSGKFQHQLAVDLDRNINIQWQKHSYPLIGSLTYSVKEMEYMARVIDRIGGGKNTIIVISLGQHFRPFPVDIFIRRVLNIRKAVQRLLWRSPDTIVIIKTENIREMYSDTERFGDFHGYIQYLVLKDIFQDLQIGIIDAWDISIAYGINNVHPPPSVVRNQINLFLNCIC</sequence>
<organism evidence="1 2">
    <name type="scientific">Echinops telfairi</name>
    <name type="common">Lesser hedgehog tenrec</name>
    <dbReference type="NCBI Taxonomy" id="9371"/>
    <lineage>
        <taxon>Eukaryota</taxon>
        <taxon>Metazoa</taxon>
        <taxon>Chordata</taxon>
        <taxon>Craniata</taxon>
        <taxon>Vertebrata</taxon>
        <taxon>Euteleostomi</taxon>
        <taxon>Mammalia</taxon>
        <taxon>Eutheria</taxon>
        <taxon>Afrotheria</taxon>
        <taxon>Tenrecidae</taxon>
        <taxon>Tenrecinae</taxon>
        <taxon>Echinops</taxon>
    </lineage>
</organism>
<protein>
    <submittedName>
        <fullName evidence="2">NXPE family member 4</fullName>
    </submittedName>
</protein>
<proteinExistence type="predicted"/>
<keyword evidence="1" id="KW-1185">Reference proteome</keyword>
<dbReference type="RefSeq" id="XP_045139512.1">
    <property type="nucleotide sequence ID" value="XM_045283577.1"/>
</dbReference>
<accession>A0AC55CH69</accession>
<dbReference type="Proteomes" id="UP000694863">
    <property type="component" value="Unplaced"/>
</dbReference>